<dbReference type="SUPFAM" id="SSF56281">
    <property type="entry name" value="Metallo-hydrolase/oxidoreductase"/>
    <property type="match status" value="1"/>
</dbReference>
<comment type="caution">
    <text evidence="15">The sequence shown here is derived from an EMBL/GenBank/DDBJ whole genome shotgun (WGS) entry which is preliminary data.</text>
</comment>
<keyword evidence="8" id="KW-0378">Hydrolase</keyword>
<reference evidence="16" key="1">
    <citation type="journal article" date="2017" name="Genome Announc.">
        <title>Genome sequences of Cyberlindnera fabianii 65, Pichia kudriavzevii 129, and Saccharomyces cerevisiae 131 isolated from fermented masau fruits in Zimbabwe.</title>
        <authorList>
            <person name="van Rijswijck I.M.H."/>
            <person name="Derks M.F.L."/>
            <person name="Abee T."/>
            <person name="de Ridder D."/>
            <person name="Smid E.J."/>
        </authorList>
    </citation>
    <scope>NUCLEOTIDE SEQUENCE [LARGE SCALE GENOMIC DNA]</scope>
    <source>
        <strain evidence="16">129</strain>
    </source>
</reference>
<evidence type="ECO:0000259" key="14">
    <source>
        <dbReference type="Pfam" id="PF07522"/>
    </source>
</evidence>
<feature type="domain" description="DNA repair metallo-beta-lactamase" evidence="14">
    <location>
        <begin position="740"/>
        <end position="855"/>
    </location>
</feature>
<dbReference type="PROSITE" id="PS00743">
    <property type="entry name" value="BETA_LACTAMASE_B_1"/>
    <property type="match status" value="1"/>
</dbReference>
<dbReference type="GO" id="GO:0008800">
    <property type="term" value="F:beta-lactamase activity"/>
    <property type="evidence" value="ECO:0007669"/>
    <property type="project" value="InterPro"/>
</dbReference>
<dbReference type="GO" id="GO:0005794">
    <property type="term" value="C:Golgi apparatus"/>
    <property type="evidence" value="ECO:0007669"/>
    <property type="project" value="TreeGrafter"/>
</dbReference>
<feature type="chain" id="PRO_5012956969" evidence="13">
    <location>
        <begin position="27"/>
        <end position="876"/>
    </location>
</feature>
<dbReference type="InterPro" id="IPR002685">
    <property type="entry name" value="Glyco_trans_15"/>
</dbReference>
<proteinExistence type="inferred from homology"/>
<dbReference type="PANTHER" id="PTHR31121">
    <property type="entry name" value="ALPHA-1,2 MANNOSYLTRANSFERASE KTR1"/>
    <property type="match status" value="1"/>
</dbReference>
<sequence length="876" mass="101765">GTSLFEPSLVWLYLLLLVGCSGSVGARDVRVPDSAQGRTNSTLYTLCRNSDLNEMVDTIVNYEARFNKNYHYDWVFLNDEPFSEDFKTMVTKAVSGAAKFGTIPKHVWSTPSHIDVSLMDFNINSVLNDPEGAYPYADSKSYRNMCRFESGYFQWSELLMEYDYFWRVEPGVKLYCDVNYDIFKYMIDNQHDYGFTISLLEYPKTIPSLFPSFYKALENTNQTHLLSSDDNYSRFFYDDSNHSYNLCHFWTNFEIGNLNVFRSDEYMRLFKELEKRNGFYYERWGDAPVRTLILSTILKHPAIKRFIDIGYQHDPYLQCPQDLETRAENRCSCDPTLDITNNWFSCSWYFDSLVGEHQLRPKNDAHVYQRNDNMITKKNEDVKSEIQVKFESEEFVHSKLDIICPICSINMSGIDITDRITHANQCIDTSNIIIPGKQESGDVSAASKRMRVTKSTEVKIETDNTKNDGKPRKKRTAKPKPDIPLVKILRFPDSNEIIAVDAFCYAPRDDISVYLLTHFHSDHYGGLCKSWNNGSLIICTPITARLVQHKFKFPIEKMFVVPEYGKEYTIPKLKDIKVSVFDANHCPGAGIFVLKTKSFKYLHCGDFRANMKMVEELKNIYPSGFDRCYLDTTYFNPKYSFPDQSDVIRYTSDWIKSKCKSHKSQQQRIVDFFRKKDIHEVKEFLVVIGTYSIGKERVALGIAKGLNTKVYCSKEKYAMMKLFEWNELEDILECDENKAVECGVHLLPMQKLRKDLMKEYLKKYSSAYRSILVVQPTGWTYGYTVSPDSDPHTEEATYKRYDTGFNNVKRDEIRDGVVPYRRIPVAYSEHSSYAELVMFIRTLPVKKWIPTVNMQTVCSEDLHQVLEATDDAESCT</sequence>
<evidence type="ECO:0000256" key="10">
    <source>
        <dbReference type="ARBA" id="ARBA00022968"/>
    </source>
</evidence>
<keyword evidence="4 15" id="KW-0328">Glycosyltransferase</keyword>
<keyword evidence="10" id="KW-0812">Transmembrane</keyword>
<dbReference type="GO" id="GO:0006493">
    <property type="term" value="P:protein O-linked glycosylation"/>
    <property type="evidence" value="ECO:0007669"/>
    <property type="project" value="TreeGrafter"/>
</dbReference>
<dbReference type="GO" id="GO:0016020">
    <property type="term" value="C:membrane"/>
    <property type="evidence" value="ECO:0007669"/>
    <property type="project" value="UniProtKB-SubCell"/>
</dbReference>
<evidence type="ECO:0000256" key="2">
    <source>
        <dbReference type="ARBA" id="ARBA00004606"/>
    </source>
</evidence>
<evidence type="ECO:0000256" key="7">
    <source>
        <dbReference type="ARBA" id="ARBA00022763"/>
    </source>
</evidence>
<feature type="signal peptide" evidence="13">
    <location>
        <begin position="1"/>
        <end position="26"/>
    </location>
</feature>
<keyword evidence="7" id="KW-0227">DNA damage</keyword>
<dbReference type="CDD" id="cd16273">
    <property type="entry name" value="SNM1A-1C-like_MBL-fold"/>
    <property type="match status" value="1"/>
</dbReference>
<dbReference type="InterPro" id="IPR036866">
    <property type="entry name" value="RibonucZ/Hydroxyglut_hydro"/>
</dbReference>
<dbReference type="GO" id="GO:0008270">
    <property type="term" value="F:zinc ion binding"/>
    <property type="evidence" value="ECO:0007669"/>
    <property type="project" value="InterPro"/>
</dbReference>
<feature type="non-terminal residue" evidence="15">
    <location>
        <position position="1"/>
    </location>
</feature>
<dbReference type="Gene3D" id="3.40.50.12650">
    <property type="match status" value="1"/>
</dbReference>
<protein>
    <submittedName>
        <fullName evidence="15">Glycolipid 2-alpha-mannosyltransferase 1</fullName>
    </submittedName>
</protein>
<dbReference type="Gene3D" id="3.90.550.10">
    <property type="entry name" value="Spore Coat Polysaccharide Biosynthesis Protein SpsA, Chain A"/>
    <property type="match status" value="1"/>
</dbReference>
<keyword evidence="9" id="KW-0862">Zinc</keyword>
<comment type="cofactor">
    <cofactor evidence="1">
        <name>Zn(2+)</name>
        <dbReference type="ChEBI" id="CHEBI:29105"/>
    </cofactor>
</comment>
<keyword evidence="5 15" id="KW-0808">Transferase</keyword>
<keyword evidence="13" id="KW-0732">Signal</keyword>
<dbReference type="GO" id="GO:0006487">
    <property type="term" value="P:protein N-linked glycosylation"/>
    <property type="evidence" value="ECO:0007669"/>
    <property type="project" value="TreeGrafter"/>
</dbReference>
<evidence type="ECO:0000313" key="16">
    <source>
        <dbReference type="Proteomes" id="UP000189274"/>
    </source>
</evidence>
<comment type="similarity">
    <text evidence="3">Belongs to the glycosyltransferase 15 family.</text>
</comment>
<dbReference type="GO" id="GO:0000032">
    <property type="term" value="P:cell wall mannoprotein biosynthetic process"/>
    <property type="evidence" value="ECO:0007669"/>
    <property type="project" value="TreeGrafter"/>
</dbReference>
<dbReference type="VEuPathDB" id="FungiDB:C5L36_0A12530"/>
<evidence type="ECO:0000256" key="11">
    <source>
        <dbReference type="ARBA" id="ARBA00023204"/>
    </source>
</evidence>
<gene>
    <name evidence="15" type="ORF">BOH78_4031</name>
</gene>
<dbReference type="Proteomes" id="UP000189274">
    <property type="component" value="Unassembled WGS sequence"/>
</dbReference>
<name>A0A1V2LIR6_PICKU</name>
<dbReference type="FunFam" id="3.90.550.10:FF:000051">
    <property type="entry name" value="Alpha-1,2-mannosyltransferase (Ktr4)"/>
    <property type="match status" value="1"/>
</dbReference>
<dbReference type="GO" id="GO:0000026">
    <property type="term" value="F:alpha-1,2-mannosyltransferase activity"/>
    <property type="evidence" value="ECO:0007669"/>
    <property type="project" value="TreeGrafter"/>
</dbReference>
<dbReference type="AlphaFoldDB" id="A0A1V2LIR6"/>
<evidence type="ECO:0000256" key="9">
    <source>
        <dbReference type="ARBA" id="ARBA00022833"/>
    </source>
</evidence>
<dbReference type="GO" id="GO:0017001">
    <property type="term" value="P:antibiotic catabolic process"/>
    <property type="evidence" value="ECO:0007669"/>
    <property type="project" value="InterPro"/>
</dbReference>
<evidence type="ECO:0000313" key="15">
    <source>
        <dbReference type="EMBL" id="ONH72104.1"/>
    </source>
</evidence>
<evidence type="ECO:0000256" key="4">
    <source>
        <dbReference type="ARBA" id="ARBA00022676"/>
    </source>
</evidence>
<evidence type="ECO:0000256" key="13">
    <source>
        <dbReference type="SAM" id="SignalP"/>
    </source>
</evidence>
<dbReference type="EMBL" id="MQVM01000024">
    <property type="protein sequence ID" value="ONH72104.1"/>
    <property type="molecule type" value="Genomic_DNA"/>
</dbReference>
<dbReference type="GO" id="GO:0006281">
    <property type="term" value="P:DNA repair"/>
    <property type="evidence" value="ECO:0007669"/>
    <property type="project" value="UniProtKB-KW"/>
</dbReference>
<evidence type="ECO:0000256" key="3">
    <source>
        <dbReference type="ARBA" id="ARBA00007677"/>
    </source>
</evidence>
<keyword evidence="6" id="KW-0479">Metal-binding</keyword>
<dbReference type="InterPro" id="IPR029044">
    <property type="entry name" value="Nucleotide-diphossugar_trans"/>
</dbReference>
<keyword evidence="12" id="KW-0539">Nucleus</keyword>
<dbReference type="Pfam" id="PF01793">
    <property type="entry name" value="Glyco_transf_15"/>
    <property type="match status" value="1"/>
</dbReference>
<dbReference type="PANTHER" id="PTHR31121:SF6">
    <property type="entry name" value="ALPHA-1,2 MANNOSYLTRANSFERASE KTR1"/>
    <property type="match status" value="1"/>
</dbReference>
<comment type="subcellular location">
    <subcellularLocation>
        <location evidence="2">Membrane</location>
        <topology evidence="2">Single-pass type II membrane protein</topology>
    </subcellularLocation>
</comment>
<dbReference type="VEuPathDB" id="FungiDB:C5L36_0B11120"/>
<evidence type="ECO:0000256" key="8">
    <source>
        <dbReference type="ARBA" id="ARBA00022801"/>
    </source>
</evidence>
<evidence type="ECO:0000256" key="6">
    <source>
        <dbReference type="ARBA" id="ARBA00022723"/>
    </source>
</evidence>
<feature type="non-terminal residue" evidence="15">
    <location>
        <position position="876"/>
    </location>
</feature>
<accession>A0A1V2LIR6</accession>
<evidence type="ECO:0000256" key="12">
    <source>
        <dbReference type="ARBA" id="ARBA00023242"/>
    </source>
</evidence>
<dbReference type="InterPro" id="IPR011084">
    <property type="entry name" value="DRMBL"/>
</dbReference>
<dbReference type="InterPro" id="IPR001018">
    <property type="entry name" value="Beta-lactamase_class-B_CS"/>
</dbReference>
<keyword evidence="10" id="KW-0735">Signal-anchor</keyword>
<evidence type="ECO:0000256" key="5">
    <source>
        <dbReference type="ARBA" id="ARBA00022679"/>
    </source>
</evidence>
<evidence type="ECO:0000256" key="1">
    <source>
        <dbReference type="ARBA" id="ARBA00001947"/>
    </source>
</evidence>
<dbReference type="SUPFAM" id="SSF53448">
    <property type="entry name" value="Nucleotide-diphospho-sugar transferases"/>
    <property type="match status" value="1"/>
</dbReference>
<organism evidence="15 16">
    <name type="scientific">Pichia kudriavzevii</name>
    <name type="common">Yeast</name>
    <name type="synonym">Issatchenkia orientalis</name>
    <dbReference type="NCBI Taxonomy" id="4909"/>
    <lineage>
        <taxon>Eukaryota</taxon>
        <taxon>Fungi</taxon>
        <taxon>Dikarya</taxon>
        <taxon>Ascomycota</taxon>
        <taxon>Saccharomycotina</taxon>
        <taxon>Pichiomycetes</taxon>
        <taxon>Pichiales</taxon>
        <taxon>Pichiaceae</taxon>
        <taxon>Pichia</taxon>
    </lineage>
</organism>
<keyword evidence="11" id="KW-0234">DNA repair</keyword>
<dbReference type="Pfam" id="PF07522">
    <property type="entry name" value="DRMBL"/>
    <property type="match status" value="1"/>
</dbReference>
<dbReference type="Gene3D" id="3.60.15.10">
    <property type="entry name" value="Ribonuclease Z/Hydroxyacylglutathione hydrolase-like"/>
    <property type="match status" value="1"/>
</dbReference>